<evidence type="ECO:0000313" key="2">
    <source>
        <dbReference type="Proteomes" id="UP001153076"/>
    </source>
</evidence>
<dbReference type="OrthoDB" id="1934635at2759"/>
<organism evidence="1 2">
    <name type="scientific">Carnegiea gigantea</name>
    <dbReference type="NCBI Taxonomy" id="171969"/>
    <lineage>
        <taxon>Eukaryota</taxon>
        <taxon>Viridiplantae</taxon>
        <taxon>Streptophyta</taxon>
        <taxon>Embryophyta</taxon>
        <taxon>Tracheophyta</taxon>
        <taxon>Spermatophyta</taxon>
        <taxon>Magnoliopsida</taxon>
        <taxon>eudicotyledons</taxon>
        <taxon>Gunneridae</taxon>
        <taxon>Pentapetalae</taxon>
        <taxon>Caryophyllales</taxon>
        <taxon>Cactineae</taxon>
        <taxon>Cactaceae</taxon>
        <taxon>Cactoideae</taxon>
        <taxon>Echinocereeae</taxon>
        <taxon>Carnegiea</taxon>
    </lineage>
</organism>
<dbReference type="Proteomes" id="UP001153076">
    <property type="component" value="Unassembled WGS sequence"/>
</dbReference>
<accession>A0A9Q1JTZ2</accession>
<protein>
    <submittedName>
        <fullName evidence="1">Uncharacterized protein</fullName>
    </submittedName>
</protein>
<comment type="caution">
    <text evidence="1">The sequence shown here is derived from an EMBL/GenBank/DDBJ whole genome shotgun (WGS) entry which is preliminary data.</text>
</comment>
<dbReference type="AlphaFoldDB" id="A0A9Q1JTZ2"/>
<evidence type="ECO:0000313" key="1">
    <source>
        <dbReference type="EMBL" id="KAJ8431015.1"/>
    </source>
</evidence>
<dbReference type="EMBL" id="JAKOGI010000732">
    <property type="protein sequence ID" value="KAJ8431015.1"/>
    <property type="molecule type" value="Genomic_DNA"/>
</dbReference>
<reference evidence="1" key="1">
    <citation type="submission" date="2022-04" db="EMBL/GenBank/DDBJ databases">
        <title>Carnegiea gigantea Genome sequencing and assembly v2.</title>
        <authorList>
            <person name="Copetti D."/>
            <person name="Sanderson M.J."/>
            <person name="Burquez A."/>
            <person name="Wojciechowski M.F."/>
        </authorList>
    </citation>
    <scope>NUCLEOTIDE SEQUENCE</scope>
    <source>
        <strain evidence="1">SGP5-SGP5p</strain>
        <tissue evidence="1">Aerial part</tissue>
    </source>
</reference>
<proteinExistence type="predicted"/>
<sequence>MDRTEDLLAKWMMDSSRLILGRTHSPNSTASQAKRFETVKPPPPKTCCFKRSNLQPSCFTHPSASTHHTLLAGITVVFRVRCHCSLVADVAECFTKKPAEVLVCIIWLLLVMSRLEDPKLIDLVIHLKNYTFEKSNRTYVPRRTKPKDIAHISNISRDDEFYHDESNGLQPDHRRGRRVVREEQWVTVTMFINGLKDDLKGEVSLHHL</sequence>
<gene>
    <name evidence="1" type="ORF">Cgig2_017193</name>
</gene>
<keyword evidence="2" id="KW-1185">Reference proteome</keyword>
<name>A0A9Q1JTZ2_9CARY</name>